<dbReference type="InterPro" id="IPR010998">
    <property type="entry name" value="Integrase_recombinase_N"/>
</dbReference>
<dbReference type="RefSeq" id="WP_132381108.1">
    <property type="nucleotide sequence ID" value="NZ_DAIQXH010000046.1"/>
</dbReference>
<evidence type="ECO:0000256" key="3">
    <source>
        <dbReference type="ARBA" id="ARBA00022908"/>
    </source>
</evidence>
<comment type="caution">
    <text evidence="7">The sequence shown here is derived from an EMBL/GenBank/DDBJ whole genome shotgun (WGS) entry which is preliminary data.</text>
</comment>
<accession>A0A4R3K6N9</accession>
<dbReference type="SUPFAM" id="SSF56349">
    <property type="entry name" value="DNA breaking-rejoining enzymes"/>
    <property type="match status" value="1"/>
</dbReference>
<comment type="function">
    <text evidence="1">Site-specific tyrosine recombinase, which acts by catalyzing the cutting and rejoining of the recombining DNA molecules.</text>
</comment>
<keyword evidence="3" id="KW-0229">DNA integration</keyword>
<evidence type="ECO:0000256" key="4">
    <source>
        <dbReference type="ARBA" id="ARBA00023125"/>
    </source>
</evidence>
<sequence>MPTAKKLPSGSWRCQVFSHYEDLCGKDGKPVIDEKTGKQKRKRIYESFTCEDPTRAGKRRVEAQAAQFAEQREGRSRPVYQYTFKNALEKYIEERTGVLSPASIRKYRSMQRNCMVPLDNYKLKDLTEDIIQEIINTAALKKSPKTVRDMNGLIVAVMNRYRPELRLQIGLPKKLRPNIYVPSEDEIKRLLTAVEDTQMEVPVMLAAFGAMRRGEICAFDRKRDLKKNTIHVSKTMVMNPDSNWVIKAPKSYAGDRYVTFPSFVIKKVRKMPDDTVGLTPNELSNRFKTVLKHAELPHFRFHDLRHYNASIQHALGIPDAYIMQSGGWGNDSVLKEVYRHALPEVQDKMTNKALNHFENMQHEMQHEPQGTQ</sequence>
<dbReference type="OrthoDB" id="9785687at2"/>
<dbReference type="InterPro" id="IPR002104">
    <property type="entry name" value="Integrase_catalytic"/>
</dbReference>
<evidence type="ECO:0000256" key="1">
    <source>
        <dbReference type="ARBA" id="ARBA00003283"/>
    </source>
</evidence>
<dbReference type="CDD" id="cd01189">
    <property type="entry name" value="INT_ICEBs1_C_like"/>
    <property type="match status" value="1"/>
</dbReference>
<proteinExistence type="inferred from homology"/>
<name>A0A4R3K6N9_9FIRM</name>
<keyword evidence="8" id="KW-1185">Reference proteome</keyword>
<dbReference type="GO" id="GO:0006310">
    <property type="term" value="P:DNA recombination"/>
    <property type="evidence" value="ECO:0007669"/>
    <property type="project" value="UniProtKB-KW"/>
</dbReference>
<dbReference type="EMBL" id="SLZZ01000011">
    <property type="protein sequence ID" value="TCS78490.1"/>
    <property type="molecule type" value="Genomic_DNA"/>
</dbReference>
<dbReference type="GO" id="GO:0003677">
    <property type="term" value="F:DNA binding"/>
    <property type="evidence" value="ECO:0007669"/>
    <property type="project" value="UniProtKB-KW"/>
</dbReference>
<dbReference type="Pfam" id="PF14659">
    <property type="entry name" value="Phage_int_SAM_3"/>
    <property type="match status" value="1"/>
</dbReference>
<dbReference type="InterPro" id="IPR011010">
    <property type="entry name" value="DNA_brk_join_enz"/>
</dbReference>
<dbReference type="Gene3D" id="1.10.150.130">
    <property type="match status" value="1"/>
</dbReference>
<evidence type="ECO:0000256" key="5">
    <source>
        <dbReference type="ARBA" id="ARBA00023172"/>
    </source>
</evidence>
<organism evidence="7 8">
    <name type="scientific">Muricomes intestini</name>
    <dbReference type="NCBI Taxonomy" id="1796634"/>
    <lineage>
        <taxon>Bacteria</taxon>
        <taxon>Bacillati</taxon>
        <taxon>Bacillota</taxon>
        <taxon>Clostridia</taxon>
        <taxon>Lachnospirales</taxon>
        <taxon>Lachnospiraceae</taxon>
        <taxon>Muricomes</taxon>
    </lineage>
</organism>
<gene>
    <name evidence="7" type="ORF">EDD59_11115</name>
</gene>
<comment type="similarity">
    <text evidence="2">Belongs to the 'phage' integrase family.</text>
</comment>
<dbReference type="InterPro" id="IPR013762">
    <property type="entry name" value="Integrase-like_cat_sf"/>
</dbReference>
<dbReference type="Proteomes" id="UP000295726">
    <property type="component" value="Unassembled WGS sequence"/>
</dbReference>
<evidence type="ECO:0000313" key="8">
    <source>
        <dbReference type="Proteomes" id="UP000295726"/>
    </source>
</evidence>
<dbReference type="AlphaFoldDB" id="A0A4R3K6N9"/>
<dbReference type="GO" id="GO:0015074">
    <property type="term" value="P:DNA integration"/>
    <property type="evidence" value="ECO:0007669"/>
    <property type="project" value="UniProtKB-KW"/>
</dbReference>
<dbReference type="Gene3D" id="1.10.443.10">
    <property type="entry name" value="Intergrase catalytic core"/>
    <property type="match status" value="1"/>
</dbReference>
<dbReference type="Pfam" id="PF00589">
    <property type="entry name" value="Phage_integrase"/>
    <property type="match status" value="1"/>
</dbReference>
<reference evidence="7 8" key="1">
    <citation type="submission" date="2019-03" db="EMBL/GenBank/DDBJ databases">
        <title>Genomic Encyclopedia of Type Strains, Phase IV (KMG-IV): sequencing the most valuable type-strain genomes for metagenomic binning, comparative biology and taxonomic classification.</title>
        <authorList>
            <person name="Goeker M."/>
        </authorList>
    </citation>
    <scope>NUCLEOTIDE SEQUENCE [LARGE SCALE GENOMIC DNA]</scope>
    <source>
        <strain evidence="7 8">DSM 29489</strain>
    </source>
</reference>
<feature type="domain" description="Tyr recombinase" evidence="6">
    <location>
        <begin position="177"/>
        <end position="351"/>
    </location>
</feature>
<keyword evidence="4" id="KW-0238">DNA-binding</keyword>
<dbReference type="InterPro" id="IPR004107">
    <property type="entry name" value="Integrase_SAM-like_N"/>
</dbReference>
<protein>
    <submittedName>
        <fullName evidence="7">Integrase</fullName>
    </submittedName>
</protein>
<evidence type="ECO:0000256" key="2">
    <source>
        <dbReference type="ARBA" id="ARBA00008857"/>
    </source>
</evidence>
<dbReference type="PROSITE" id="PS51898">
    <property type="entry name" value="TYR_RECOMBINASE"/>
    <property type="match status" value="1"/>
</dbReference>
<keyword evidence="5" id="KW-0233">DNA recombination</keyword>
<evidence type="ECO:0000313" key="7">
    <source>
        <dbReference type="EMBL" id="TCS78490.1"/>
    </source>
</evidence>
<evidence type="ECO:0000259" key="6">
    <source>
        <dbReference type="PROSITE" id="PS51898"/>
    </source>
</evidence>